<proteinExistence type="inferred from homology"/>
<name>A0A1I4UWR7_9BACT</name>
<dbReference type="PROSITE" id="PS51462">
    <property type="entry name" value="NUDIX"/>
    <property type="match status" value="1"/>
</dbReference>
<evidence type="ECO:0000313" key="4">
    <source>
        <dbReference type="EMBL" id="SFM93412.1"/>
    </source>
</evidence>
<protein>
    <submittedName>
        <fullName evidence="4">Mutator mutT protein</fullName>
    </submittedName>
</protein>
<dbReference type="InterPro" id="IPR000086">
    <property type="entry name" value="NUDIX_hydrolase_dom"/>
</dbReference>
<dbReference type="PANTHER" id="PTHR43736:SF1">
    <property type="entry name" value="DIHYDRONEOPTERIN TRIPHOSPHATE DIPHOSPHATASE"/>
    <property type="match status" value="1"/>
</dbReference>
<dbReference type="PROSITE" id="PS00893">
    <property type="entry name" value="NUDIX_BOX"/>
    <property type="match status" value="1"/>
</dbReference>
<dbReference type="PANTHER" id="PTHR43736">
    <property type="entry name" value="ADP-RIBOSE PYROPHOSPHATASE"/>
    <property type="match status" value="1"/>
</dbReference>
<dbReference type="Proteomes" id="UP000199611">
    <property type="component" value="Unassembled WGS sequence"/>
</dbReference>
<evidence type="ECO:0000256" key="2">
    <source>
        <dbReference type="RuleBase" id="RU003476"/>
    </source>
</evidence>
<dbReference type="CDD" id="cd04673">
    <property type="entry name" value="NUDIX_ADPRase"/>
    <property type="match status" value="1"/>
</dbReference>
<organism evidence="4 5">
    <name type="scientific">Thermodesulforhabdus norvegica</name>
    <dbReference type="NCBI Taxonomy" id="39841"/>
    <lineage>
        <taxon>Bacteria</taxon>
        <taxon>Pseudomonadati</taxon>
        <taxon>Thermodesulfobacteriota</taxon>
        <taxon>Syntrophobacteria</taxon>
        <taxon>Syntrophobacterales</taxon>
        <taxon>Thermodesulforhabdaceae</taxon>
        <taxon>Thermodesulforhabdus</taxon>
    </lineage>
</organism>
<gene>
    <name evidence="4" type="ORF">SAMN05660836_02014</name>
</gene>
<sequence>MTGSSNIQPSRTYPDRPLIGVGAVVIRDKKVLLVRRANEPSKGLWSIPGGLVRTGETLEEAVKREILEETGIPVRVHDVIAILDRIIPDQKGRILYHYVLVDFLCTPLSKADPVSGSDAEESKYVSMDELDGFELTTFTKGVIHRALNTLSSHEGANIYLKKGLK</sequence>
<dbReference type="InterPro" id="IPR015797">
    <property type="entry name" value="NUDIX_hydrolase-like_dom_sf"/>
</dbReference>
<dbReference type="AlphaFoldDB" id="A0A1I4UWR7"/>
<evidence type="ECO:0000256" key="1">
    <source>
        <dbReference type="ARBA" id="ARBA00022801"/>
    </source>
</evidence>
<comment type="similarity">
    <text evidence="2">Belongs to the Nudix hydrolase family.</text>
</comment>
<dbReference type="EMBL" id="FOUU01000007">
    <property type="protein sequence ID" value="SFM93412.1"/>
    <property type="molecule type" value="Genomic_DNA"/>
</dbReference>
<keyword evidence="5" id="KW-1185">Reference proteome</keyword>
<dbReference type="PRINTS" id="PR00502">
    <property type="entry name" value="NUDIXFAMILY"/>
</dbReference>
<feature type="domain" description="Nudix hydrolase" evidence="3">
    <location>
        <begin position="16"/>
        <end position="148"/>
    </location>
</feature>
<reference evidence="4 5" key="1">
    <citation type="submission" date="2016-10" db="EMBL/GenBank/DDBJ databases">
        <authorList>
            <person name="de Groot N.N."/>
        </authorList>
    </citation>
    <scope>NUCLEOTIDE SEQUENCE [LARGE SCALE GENOMIC DNA]</scope>
    <source>
        <strain evidence="4 5">DSM 9990</strain>
    </source>
</reference>
<evidence type="ECO:0000259" key="3">
    <source>
        <dbReference type="PROSITE" id="PS51462"/>
    </source>
</evidence>
<dbReference type="SUPFAM" id="SSF55811">
    <property type="entry name" value="Nudix"/>
    <property type="match status" value="1"/>
</dbReference>
<dbReference type="STRING" id="39841.SAMN05660836_02014"/>
<accession>A0A1I4UWR7</accession>
<dbReference type="InterPro" id="IPR020084">
    <property type="entry name" value="NUDIX_hydrolase_CS"/>
</dbReference>
<dbReference type="Gene3D" id="3.90.79.10">
    <property type="entry name" value="Nucleoside Triphosphate Pyrophosphohydrolase"/>
    <property type="match status" value="1"/>
</dbReference>
<dbReference type="InterPro" id="IPR020476">
    <property type="entry name" value="Nudix_hydrolase"/>
</dbReference>
<dbReference type="Pfam" id="PF00293">
    <property type="entry name" value="NUDIX"/>
    <property type="match status" value="1"/>
</dbReference>
<keyword evidence="1 2" id="KW-0378">Hydrolase</keyword>
<dbReference type="GO" id="GO:0016787">
    <property type="term" value="F:hydrolase activity"/>
    <property type="evidence" value="ECO:0007669"/>
    <property type="project" value="UniProtKB-KW"/>
</dbReference>
<evidence type="ECO:0000313" key="5">
    <source>
        <dbReference type="Proteomes" id="UP000199611"/>
    </source>
</evidence>
<dbReference type="RefSeq" id="WP_093395485.1">
    <property type="nucleotide sequence ID" value="NZ_FOUU01000007.1"/>
</dbReference>
<dbReference type="OrthoDB" id="9761969at2"/>